<feature type="signal peptide" evidence="3">
    <location>
        <begin position="1"/>
        <end position="16"/>
    </location>
</feature>
<feature type="disulfide bond" evidence="1">
    <location>
        <begin position="140"/>
        <end position="150"/>
    </location>
</feature>
<dbReference type="Gene3D" id="2.10.25.10">
    <property type="entry name" value="Laminin"/>
    <property type="match status" value="1"/>
</dbReference>
<feature type="transmembrane region" description="Helical" evidence="2">
    <location>
        <begin position="195"/>
        <end position="216"/>
    </location>
</feature>
<comment type="caution">
    <text evidence="1">Lacks conserved residue(s) required for the propagation of feature annotation.</text>
</comment>
<evidence type="ECO:0000256" key="1">
    <source>
        <dbReference type="PROSITE-ProRule" id="PRU00076"/>
    </source>
</evidence>
<evidence type="ECO:0000259" key="4">
    <source>
        <dbReference type="PROSITE" id="PS50026"/>
    </source>
</evidence>
<dbReference type="EMBL" id="GIFC01015897">
    <property type="protein sequence ID" value="MXU97980.1"/>
    <property type="molecule type" value="Transcribed_RNA"/>
</dbReference>
<dbReference type="PROSITE" id="PS50026">
    <property type="entry name" value="EGF_3"/>
    <property type="match status" value="1"/>
</dbReference>
<sequence>MALGTLFWLIQTSTRSSLLQFTHFGGFCFGAVQASGPASSATAWRMGSDASLCEMSCSKCRTCQWTSSETWCTGVTWAQLELRGRASMARAAPALCLTRAPTGTIRRCLWQSSSLSSFGLTDYNETNDTLGSNINPIVSCRGFCFNGGTCLASDDGLSGPTCQCTTNFTGPRCQFYATYFYNPASADDEAMDVKIIVIPVVVVVSVFLLMLVAAWVKRRRAWQSSAVSLSSEEANPALAAPMIDCQYETSFSDNVLLMGTNLAYEETEAPPKNALPTGYFQRPSKKILKEAAFERCILT</sequence>
<name>A0A6B0V6R9_IXORI</name>
<keyword evidence="2" id="KW-0812">Transmembrane</keyword>
<reference evidence="5" key="1">
    <citation type="submission" date="2019-12" db="EMBL/GenBank/DDBJ databases">
        <title>An insight into the sialome of adult female Ixodes ricinus ticks feeding for 6 days.</title>
        <authorList>
            <person name="Perner J."/>
            <person name="Ribeiro J.M.C."/>
        </authorList>
    </citation>
    <scope>NUCLEOTIDE SEQUENCE</scope>
    <source>
        <strain evidence="5">Semi-engorged</strain>
        <tissue evidence="5">Salivary glands</tissue>
    </source>
</reference>
<dbReference type="SUPFAM" id="SSF57196">
    <property type="entry name" value="EGF/Laminin"/>
    <property type="match status" value="1"/>
</dbReference>
<evidence type="ECO:0000256" key="3">
    <source>
        <dbReference type="SAM" id="SignalP"/>
    </source>
</evidence>
<evidence type="ECO:0000313" key="5">
    <source>
        <dbReference type="EMBL" id="MXU97980.1"/>
    </source>
</evidence>
<evidence type="ECO:0000256" key="2">
    <source>
        <dbReference type="SAM" id="Phobius"/>
    </source>
</evidence>
<keyword evidence="2" id="KW-1133">Transmembrane helix</keyword>
<proteinExistence type="predicted"/>
<keyword evidence="2" id="KW-0472">Membrane</keyword>
<feature type="domain" description="EGF-like" evidence="4">
    <location>
        <begin position="136"/>
        <end position="174"/>
    </location>
</feature>
<accession>A0A6B0V6R9</accession>
<feature type="disulfide bond" evidence="1">
    <location>
        <begin position="164"/>
        <end position="173"/>
    </location>
</feature>
<organism evidence="5">
    <name type="scientific">Ixodes ricinus</name>
    <name type="common">Common tick</name>
    <name type="synonym">Acarus ricinus</name>
    <dbReference type="NCBI Taxonomy" id="34613"/>
    <lineage>
        <taxon>Eukaryota</taxon>
        <taxon>Metazoa</taxon>
        <taxon>Ecdysozoa</taxon>
        <taxon>Arthropoda</taxon>
        <taxon>Chelicerata</taxon>
        <taxon>Arachnida</taxon>
        <taxon>Acari</taxon>
        <taxon>Parasitiformes</taxon>
        <taxon>Ixodida</taxon>
        <taxon>Ixodoidea</taxon>
        <taxon>Ixodidae</taxon>
        <taxon>Ixodinae</taxon>
        <taxon>Ixodes</taxon>
    </lineage>
</organism>
<dbReference type="InterPro" id="IPR000742">
    <property type="entry name" value="EGF"/>
</dbReference>
<keyword evidence="1" id="KW-1015">Disulfide bond</keyword>
<keyword evidence="3" id="KW-0732">Signal</keyword>
<protein>
    <recommendedName>
        <fullName evidence="4">EGF-like domain-containing protein</fullName>
    </recommendedName>
</protein>
<dbReference type="Pfam" id="PF00008">
    <property type="entry name" value="EGF"/>
    <property type="match status" value="1"/>
</dbReference>
<keyword evidence="1" id="KW-0245">EGF-like domain</keyword>
<dbReference type="AlphaFoldDB" id="A0A6B0V6R9"/>
<dbReference type="PROSITE" id="PS00022">
    <property type="entry name" value="EGF_1"/>
    <property type="match status" value="1"/>
</dbReference>
<feature type="chain" id="PRO_5025597957" description="EGF-like domain-containing protein" evidence="3">
    <location>
        <begin position="17"/>
        <end position="299"/>
    </location>
</feature>